<reference evidence="1" key="1">
    <citation type="submission" date="2017-08" db="EMBL/GenBank/DDBJ databases">
        <authorList>
            <person name="Polle J.E."/>
            <person name="Barry K."/>
            <person name="Cushman J."/>
            <person name="Schmutz J."/>
            <person name="Tran D."/>
            <person name="Hathwaick L.T."/>
            <person name="Yim W.C."/>
            <person name="Jenkins J."/>
            <person name="Mckie-Krisberg Z.M."/>
            <person name="Prochnik S."/>
            <person name="Lindquist E."/>
            <person name="Dockter R.B."/>
            <person name="Adam C."/>
            <person name="Molina H."/>
            <person name="Bunkerborg J."/>
            <person name="Jin E."/>
            <person name="Buchheim M."/>
            <person name="Magnuson J."/>
        </authorList>
    </citation>
    <scope>NUCLEOTIDE SEQUENCE</scope>
    <source>
        <strain evidence="1">CCAP 19/18</strain>
    </source>
</reference>
<proteinExistence type="predicted"/>
<gene>
    <name evidence="1" type="ORF">DUNSADRAFT_18629</name>
</gene>
<protein>
    <submittedName>
        <fullName evidence="1">Uncharacterized protein</fullName>
    </submittedName>
</protein>
<sequence length="71" mass="8040">MSPGERIKGRHNHNTLIIPTYLAPGPLKDGITLRPSWTTQMNKLQNLMKDTNMVMHVLEDLPVLWGSGNNF</sequence>
<evidence type="ECO:0000313" key="2">
    <source>
        <dbReference type="Proteomes" id="UP000815325"/>
    </source>
</evidence>
<keyword evidence="2" id="KW-1185">Reference proteome</keyword>
<accession>A0ABQ7FZQ7</accession>
<organism evidence="1 2">
    <name type="scientific">Dunaliella salina</name>
    <name type="common">Green alga</name>
    <name type="synonym">Protococcus salinus</name>
    <dbReference type="NCBI Taxonomy" id="3046"/>
    <lineage>
        <taxon>Eukaryota</taxon>
        <taxon>Viridiplantae</taxon>
        <taxon>Chlorophyta</taxon>
        <taxon>core chlorophytes</taxon>
        <taxon>Chlorophyceae</taxon>
        <taxon>CS clade</taxon>
        <taxon>Chlamydomonadales</taxon>
        <taxon>Dunaliellaceae</taxon>
        <taxon>Dunaliella</taxon>
    </lineage>
</organism>
<dbReference type="Proteomes" id="UP000815325">
    <property type="component" value="Unassembled WGS sequence"/>
</dbReference>
<evidence type="ECO:0000313" key="1">
    <source>
        <dbReference type="EMBL" id="KAF5827839.1"/>
    </source>
</evidence>
<comment type="caution">
    <text evidence="1">The sequence shown here is derived from an EMBL/GenBank/DDBJ whole genome shotgun (WGS) entry which is preliminary data.</text>
</comment>
<name>A0ABQ7FZQ7_DUNSA</name>
<dbReference type="EMBL" id="MU070414">
    <property type="protein sequence ID" value="KAF5827839.1"/>
    <property type="molecule type" value="Genomic_DNA"/>
</dbReference>